<dbReference type="Pfam" id="PF07660">
    <property type="entry name" value="STN"/>
    <property type="match status" value="1"/>
</dbReference>
<evidence type="ECO:0000313" key="9">
    <source>
        <dbReference type="EMBL" id="RXK83613.1"/>
    </source>
</evidence>
<dbReference type="NCBIfam" id="TIGR04056">
    <property type="entry name" value="OMP_RagA_SusC"/>
    <property type="match status" value="1"/>
</dbReference>
<dbReference type="InterPro" id="IPR037066">
    <property type="entry name" value="Plug_dom_sf"/>
</dbReference>
<dbReference type="InterPro" id="IPR036942">
    <property type="entry name" value="Beta-barrel_TonB_sf"/>
</dbReference>
<dbReference type="InterPro" id="IPR039426">
    <property type="entry name" value="TonB-dep_rcpt-like"/>
</dbReference>
<dbReference type="InterPro" id="IPR023996">
    <property type="entry name" value="TonB-dep_OMP_SusC/RagA"/>
</dbReference>
<keyword evidence="2 7" id="KW-0813">Transport</keyword>
<dbReference type="InterPro" id="IPR008969">
    <property type="entry name" value="CarboxyPept-like_regulatory"/>
</dbReference>
<evidence type="ECO:0000256" key="3">
    <source>
        <dbReference type="ARBA" id="ARBA00022452"/>
    </source>
</evidence>
<evidence type="ECO:0000256" key="7">
    <source>
        <dbReference type="PROSITE-ProRule" id="PRU01360"/>
    </source>
</evidence>
<dbReference type="InterPro" id="IPR023997">
    <property type="entry name" value="TonB-dep_OMP_SusC/RagA_CS"/>
</dbReference>
<evidence type="ECO:0000256" key="1">
    <source>
        <dbReference type="ARBA" id="ARBA00004571"/>
    </source>
</evidence>
<keyword evidence="6 7" id="KW-0998">Cell outer membrane</keyword>
<keyword evidence="4 7" id="KW-0812">Transmembrane</keyword>
<feature type="domain" description="Secretin/TonB short N-terminal" evidence="8">
    <location>
        <begin position="93"/>
        <end position="144"/>
    </location>
</feature>
<dbReference type="InterPro" id="IPR012910">
    <property type="entry name" value="Plug_dom"/>
</dbReference>
<comment type="similarity">
    <text evidence="7">Belongs to the TonB-dependent receptor family.</text>
</comment>
<dbReference type="NCBIfam" id="TIGR04057">
    <property type="entry name" value="SusC_RagA_signa"/>
    <property type="match status" value="1"/>
</dbReference>
<dbReference type="Gene3D" id="2.60.40.1120">
    <property type="entry name" value="Carboxypeptidase-like, regulatory domain"/>
    <property type="match status" value="1"/>
</dbReference>
<comment type="caution">
    <text evidence="9">The sequence shown here is derived from an EMBL/GenBank/DDBJ whole genome shotgun (WGS) entry which is preliminary data.</text>
</comment>
<keyword evidence="5 7" id="KW-0472">Membrane</keyword>
<evidence type="ECO:0000313" key="10">
    <source>
        <dbReference type="Proteomes" id="UP000290545"/>
    </source>
</evidence>
<accession>A0A4Q1D6T2</accession>
<dbReference type="Pfam" id="PF07715">
    <property type="entry name" value="Plug"/>
    <property type="match status" value="1"/>
</dbReference>
<evidence type="ECO:0000259" key="8">
    <source>
        <dbReference type="SMART" id="SM00965"/>
    </source>
</evidence>
<sequence>MLPTFRLPRANKNLLKSFFTQNKCMCLTALNKNKGGAFPLLTKTWMVMRLSFILMLAGSLHVYAAGFGQMVSLEAKNTSLEKIFTEIRKQTGRNFLYSDEDLALAGKVDVSLVKKPLTEALNALLENTPLSYQIVNQVVVIKKKEVSLGYLAPPPAVVISGRVVTDKGEGIAGASVVEEGTKNGTVTSTSGAFTLRVTRTPVTLVFISLGYKRKAIENVTGGSSLSIVMESEAADSLSEVVISNGMFSRKLSSYTGAVSTFTQKQLATVSNQNVLKAVAILDPSFQIVDNLNAGSNPNTLPDIQLRGQTGIADVQGTYTSNPNLPLFILDGFETTLEKVNDMNMNLIASITILKDASAKAIYGSKAGNGVVVIETKAPTSGQLRLSYSGNFDVTAPDLSSYKLTNSMQKIEAEVLAGRYSSPIPLVEAGLVAEYAQNLQAALSGVNTYWLSQPLRNAIGQRHGLVMEGGEGGLRYSANMNFTNVAGVMKGSDRRTISGGVNLIYRKNKVQFRNSLTIDKNHSQNSPYGSFTNFAQLNPYWKMTDENGNYIKTYNVGSATLVGNPMYDGSLNSKDYTAYTNIIENFYADWDAAKNLRLTARIGYNGQINESHQFIPASNSRYVNISPTLDTYLDRGQYTLRNGKQNMLNADVLANYALSFGLHHLYLNGAWSLNTSTISTNGMTMVGFPNDKMNDISFGRRYADGSKAVGTENTSRAIALTSAISYSYNERYLVDLSYRGNASSQFGADKKWGLFWSAGLGWNVHREAFMNDLNWVNLLKFRASTGTTGTQNFNSYQSLATYQYITDRTYNGDIGIDLMALPNPALQWQQVKDNNFGVDLGLFNKLSLRFDYYIRDTKDLLSDMIVAPSNGFSTYKSNIGESRNKGFQLGLNMILYSQSSTRTNLSFFANLAHNTNKITKVSNSLVQLNRKLDARKDSTTTGAADQRNPSTRYEPGQSMNAIWVVQSKGIDPANGKEIFVKKDGSLTYNWSSADYIVGGDANPLYNGTFGFNFMHKGFTANFAFAYRWGGQQYNTTLVSRVENADFAYNVDLRALTERWKKPGDQSLYKDIAVHTDTKPTTRFVQDLNELLFSSVSVGYDFGNMRWIRRMGASRMNFMINMNDLGRISSVKTERGLDYPFARTISGSLQITF</sequence>
<dbReference type="SUPFAM" id="SSF49464">
    <property type="entry name" value="Carboxypeptidase regulatory domain-like"/>
    <property type="match status" value="1"/>
</dbReference>
<keyword evidence="3 7" id="KW-1134">Transmembrane beta strand</keyword>
<dbReference type="OrthoDB" id="1094723at2"/>
<dbReference type="AlphaFoldDB" id="A0A4Q1D6T2"/>
<dbReference type="EMBL" id="SDHZ01000002">
    <property type="protein sequence ID" value="RXK83613.1"/>
    <property type="molecule type" value="Genomic_DNA"/>
</dbReference>
<dbReference type="Gene3D" id="2.40.170.20">
    <property type="entry name" value="TonB-dependent receptor, beta-barrel domain"/>
    <property type="match status" value="1"/>
</dbReference>
<organism evidence="9 10">
    <name type="scientific">Filimonas effusa</name>
    <dbReference type="NCBI Taxonomy" id="2508721"/>
    <lineage>
        <taxon>Bacteria</taxon>
        <taxon>Pseudomonadati</taxon>
        <taxon>Bacteroidota</taxon>
        <taxon>Chitinophagia</taxon>
        <taxon>Chitinophagales</taxon>
        <taxon>Chitinophagaceae</taxon>
        <taxon>Filimonas</taxon>
    </lineage>
</organism>
<dbReference type="SMART" id="SM00965">
    <property type="entry name" value="STN"/>
    <property type="match status" value="1"/>
</dbReference>
<comment type="subcellular location">
    <subcellularLocation>
        <location evidence="1 7">Cell outer membrane</location>
        <topology evidence="1 7">Multi-pass membrane protein</topology>
    </subcellularLocation>
</comment>
<dbReference type="InterPro" id="IPR011662">
    <property type="entry name" value="Secretin/TonB_short_N"/>
</dbReference>
<reference evidence="9 10" key="1">
    <citation type="submission" date="2019-01" db="EMBL/GenBank/DDBJ databases">
        <title>Filimonas sp. strain TTM-71.</title>
        <authorList>
            <person name="Chen W.-M."/>
        </authorList>
    </citation>
    <scope>NUCLEOTIDE SEQUENCE [LARGE SCALE GENOMIC DNA]</scope>
    <source>
        <strain evidence="9 10">TTM-71</strain>
    </source>
</reference>
<dbReference type="GO" id="GO:0009279">
    <property type="term" value="C:cell outer membrane"/>
    <property type="evidence" value="ECO:0007669"/>
    <property type="project" value="UniProtKB-SubCell"/>
</dbReference>
<dbReference type="Pfam" id="PF13715">
    <property type="entry name" value="CarbopepD_reg_2"/>
    <property type="match status" value="1"/>
</dbReference>
<evidence type="ECO:0000256" key="2">
    <source>
        <dbReference type="ARBA" id="ARBA00022448"/>
    </source>
</evidence>
<dbReference type="Gene3D" id="2.170.130.10">
    <property type="entry name" value="TonB-dependent receptor, plug domain"/>
    <property type="match status" value="1"/>
</dbReference>
<evidence type="ECO:0000256" key="5">
    <source>
        <dbReference type="ARBA" id="ARBA00023136"/>
    </source>
</evidence>
<dbReference type="PROSITE" id="PS52016">
    <property type="entry name" value="TONB_DEPENDENT_REC_3"/>
    <property type="match status" value="1"/>
</dbReference>
<keyword evidence="10" id="KW-1185">Reference proteome</keyword>
<dbReference type="Proteomes" id="UP000290545">
    <property type="component" value="Unassembled WGS sequence"/>
</dbReference>
<evidence type="ECO:0000256" key="4">
    <source>
        <dbReference type="ARBA" id="ARBA00022692"/>
    </source>
</evidence>
<dbReference type="SUPFAM" id="SSF56935">
    <property type="entry name" value="Porins"/>
    <property type="match status" value="1"/>
</dbReference>
<evidence type="ECO:0000256" key="6">
    <source>
        <dbReference type="ARBA" id="ARBA00023237"/>
    </source>
</evidence>
<name>A0A4Q1D6T2_9BACT</name>
<proteinExistence type="inferred from homology"/>
<gene>
    <name evidence="9" type="ORF">ESB13_16125</name>
</gene>
<protein>
    <submittedName>
        <fullName evidence="9">SusC/RagA family TonB-linked outer membrane protein</fullName>
    </submittedName>
</protein>